<dbReference type="InterPro" id="IPR029063">
    <property type="entry name" value="SAM-dependent_MTases_sf"/>
</dbReference>
<keyword evidence="7" id="KW-1185">Reference proteome</keyword>
<organism evidence="6 7">
    <name type="scientific">Schizopora paradoxa</name>
    <dbReference type="NCBI Taxonomy" id="27342"/>
    <lineage>
        <taxon>Eukaryota</taxon>
        <taxon>Fungi</taxon>
        <taxon>Dikarya</taxon>
        <taxon>Basidiomycota</taxon>
        <taxon>Agaricomycotina</taxon>
        <taxon>Agaricomycetes</taxon>
        <taxon>Hymenochaetales</taxon>
        <taxon>Schizoporaceae</taxon>
        <taxon>Schizopora</taxon>
    </lineage>
</organism>
<keyword evidence="2 6" id="KW-0808">Transferase</keyword>
<dbReference type="SUPFAM" id="SSF53335">
    <property type="entry name" value="S-adenosyl-L-methionine-dependent methyltransferases"/>
    <property type="match status" value="1"/>
</dbReference>
<feature type="region of interest" description="Disordered" evidence="4">
    <location>
        <begin position="413"/>
        <end position="438"/>
    </location>
</feature>
<dbReference type="AlphaFoldDB" id="A0A0H2RDN1"/>
<dbReference type="InterPro" id="IPR001077">
    <property type="entry name" value="COMT_C"/>
</dbReference>
<evidence type="ECO:0000259" key="5">
    <source>
        <dbReference type="Pfam" id="PF00891"/>
    </source>
</evidence>
<evidence type="ECO:0000256" key="1">
    <source>
        <dbReference type="ARBA" id="ARBA00022603"/>
    </source>
</evidence>
<evidence type="ECO:0000256" key="4">
    <source>
        <dbReference type="SAM" id="MobiDB-lite"/>
    </source>
</evidence>
<dbReference type="OrthoDB" id="2410195at2759"/>
<dbReference type="PROSITE" id="PS51683">
    <property type="entry name" value="SAM_OMT_II"/>
    <property type="match status" value="1"/>
</dbReference>
<evidence type="ECO:0000256" key="3">
    <source>
        <dbReference type="ARBA" id="ARBA00022691"/>
    </source>
</evidence>
<dbReference type="GO" id="GO:0032259">
    <property type="term" value="P:methylation"/>
    <property type="evidence" value="ECO:0007669"/>
    <property type="project" value="UniProtKB-KW"/>
</dbReference>
<dbReference type="Gene3D" id="1.10.10.10">
    <property type="entry name" value="Winged helix-like DNA-binding domain superfamily/Winged helix DNA-binding domain"/>
    <property type="match status" value="1"/>
</dbReference>
<sequence length="485" mass="53649">MDFIMNLDEIDELAKLITSSVATLKDLKDRNADVKEDDKRQDEVDASKMRIACLCITSAAAQLMTLVRSPEQVVFDMAMSFHLPSALRLVIESHVPEILRAKNDGAGAHVDDISEINGVNAQKLGHVLRLLATHYVFDEVEPNVFANNRLSESIDTGVPLEDILSRPLEKYDSKGGGFAALVAVTTNESMRNGLFMTDVLTDPTLTNSFMPEDAPFSLAMWPGSTCFGVADQAEEKPAKKKVVKRLDMFEWMNTTPENRWRLTRFGNAMEGVGRLTPPDAILKGFRWSDLPADSVVVDVGGGIGSASLPIVMHTTVKLIIQDRGIVLEDATKYWQEHCPNALEPGRVTFVDHDFFEPQPSILGEGHPTVFLLRMIMHNWADEHAKIILKHIRDAARGTAKLVVVDGLLESACRTGGESSPTSNEVHGRKKGSKPPQPLLSNWGAANGMAYKFDIQVYAHQLLLYSTETWYAPDVVQPQCRGKDSR</sequence>
<dbReference type="InParanoid" id="A0A0H2RDN1"/>
<dbReference type="PANTHER" id="PTHR43712:SF2">
    <property type="entry name" value="O-METHYLTRANSFERASE CICE"/>
    <property type="match status" value="1"/>
</dbReference>
<reference evidence="6 7" key="1">
    <citation type="submission" date="2015-04" db="EMBL/GenBank/DDBJ databases">
        <title>Complete genome sequence of Schizopora paradoxa KUC8140, a cosmopolitan wood degrader in East Asia.</title>
        <authorList>
            <consortium name="DOE Joint Genome Institute"/>
            <person name="Min B."/>
            <person name="Park H."/>
            <person name="Jang Y."/>
            <person name="Kim J.-J."/>
            <person name="Kim K.H."/>
            <person name="Pangilinan J."/>
            <person name="Lipzen A."/>
            <person name="Riley R."/>
            <person name="Grigoriev I.V."/>
            <person name="Spatafora J.W."/>
            <person name="Choi I.-G."/>
        </authorList>
    </citation>
    <scope>NUCLEOTIDE SEQUENCE [LARGE SCALE GENOMIC DNA]</scope>
    <source>
        <strain evidence="6 7">KUC8140</strain>
    </source>
</reference>
<dbReference type="Gene3D" id="3.40.50.150">
    <property type="entry name" value="Vaccinia Virus protein VP39"/>
    <property type="match status" value="1"/>
</dbReference>
<proteinExistence type="predicted"/>
<dbReference type="GO" id="GO:0008171">
    <property type="term" value="F:O-methyltransferase activity"/>
    <property type="evidence" value="ECO:0007669"/>
    <property type="project" value="InterPro"/>
</dbReference>
<keyword evidence="1 6" id="KW-0489">Methyltransferase</keyword>
<evidence type="ECO:0000313" key="7">
    <source>
        <dbReference type="Proteomes" id="UP000053477"/>
    </source>
</evidence>
<protein>
    <submittedName>
        <fullName evidence="6">S-adenosyl-L-methionine-dependent methyltransferase</fullName>
    </submittedName>
</protein>
<feature type="domain" description="O-methyltransferase C-terminal" evidence="5">
    <location>
        <begin position="265"/>
        <end position="413"/>
    </location>
</feature>
<keyword evidence="3" id="KW-0949">S-adenosyl-L-methionine</keyword>
<name>A0A0H2RDN1_9AGAM</name>
<dbReference type="InterPro" id="IPR016461">
    <property type="entry name" value="COMT-like"/>
</dbReference>
<dbReference type="Proteomes" id="UP000053477">
    <property type="component" value="Unassembled WGS sequence"/>
</dbReference>
<evidence type="ECO:0000256" key="2">
    <source>
        <dbReference type="ARBA" id="ARBA00022679"/>
    </source>
</evidence>
<dbReference type="SUPFAM" id="SSF46785">
    <property type="entry name" value="Winged helix' DNA-binding domain"/>
    <property type="match status" value="1"/>
</dbReference>
<dbReference type="InterPro" id="IPR036388">
    <property type="entry name" value="WH-like_DNA-bd_sf"/>
</dbReference>
<dbReference type="PANTHER" id="PTHR43712">
    <property type="entry name" value="PUTATIVE (AFU_ORTHOLOGUE AFUA_4G14580)-RELATED"/>
    <property type="match status" value="1"/>
</dbReference>
<dbReference type="InterPro" id="IPR036390">
    <property type="entry name" value="WH_DNA-bd_sf"/>
</dbReference>
<evidence type="ECO:0000313" key="6">
    <source>
        <dbReference type="EMBL" id="KLO09940.1"/>
    </source>
</evidence>
<accession>A0A0H2RDN1</accession>
<dbReference type="STRING" id="27342.A0A0H2RDN1"/>
<dbReference type="Pfam" id="PF00891">
    <property type="entry name" value="Methyltransf_2"/>
    <property type="match status" value="1"/>
</dbReference>
<gene>
    <name evidence="6" type="ORF">SCHPADRAFT_907297</name>
</gene>
<dbReference type="EMBL" id="KQ086040">
    <property type="protein sequence ID" value="KLO09940.1"/>
    <property type="molecule type" value="Genomic_DNA"/>
</dbReference>